<evidence type="ECO:0000256" key="5">
    <source>
        <dbReference type="ARBA" id="ARBA00022723"/>
    </source>
</evidence>
<dbReference type="Gene3D" id="3.30.70.1230">
    <property type="entry name" value="Nucleotide cyclase"/>
    <property type="match status" value="1"/>
</dbReference>
<feature type="transmembrane region" description="Helical" evidence="12">
    <location>
        <begin position="512"/>
        <end position="533"/>
    </location>
</feature>
<keyword evidence="6" id="KW-0547">Nucleotide-binding</keyword>
<feature type="transmembrane region" description="Helical" evidence="12">
    <location>
        <begin position="482"/>
        <end position="500"/>
    </location>
</feature>
<accession>A0A8S3UXQ8</accession>
<gene>
    <name evidence="14" type="ORF">MEDL_62038</name>
</gene>
<proteinExistence type="predicted"/>
<dbReference type="SUPFAM" id="SSF55073">
    <property type="entry name" value="Nucleotide cyclase"/>
    <property type="match status" value="1"/>
</dbReference>
<sequence>MTSVEPICSRTQLEPMSWNGFRNQQTEIQYHVFKWFVYRRLSKCLIFVGIVFNIVQIVTLIIWDSSSMTTITVLCICLLVFVAFYLTSMIRQIQDNYCKYIIIGVIILETTEFYIFDNNYCDYWPTTLVFLMFGCLPHRLRYRFIFAVTIILPKIVFTRDTSQYEELNGSILQKIILFFLLTIPIFLLGFSMNLHLDTDLRKSFSTQNMAKKETENSVNILIEQEKTLLNRMPFPLASILLQDIKSDGKQDEIEKKMYTCCLKNVSISVIQMVMLDDLLATNEMSPFTALQEILDSIEILSKSCKQRMIGSHLNTFVFISDVLDFGYMPVEMSVNMSLSLLNKVRQVSMKQRVNINVRAGIHIGDIWIALLGQVHSSADAFGEDLNIAKEILETGDYGTVQCSQHIKKCIGYHFQLEEKQFQSTDTFLSSRCIKCFEVTGTLNDINKLNVNEIQQPDWTRFCRMIPQSDKAHRKRERRWGDINIGSLSTVPIVLFFQLLLVIVTRQLLLSEAIVFAITIILFLLIPICVIWKTKRQTAFPMFKVMTMPVSSRTFCLLYSVFSAGLLLLCNVLYTVDNLNVNSVQNISDNTEEYLLHLQSNNTILTLLTISHMMFNCIVNYLCLIGDVIVIWLITITSYQYHGYKNGQYTEIKSLINITGIATCLLFFQKMLDIILQQIQSDIISIQKQNSIVVHIESKMKLVIRKLEPPDIIRKQLVGGKGSSYEKYSNIGILISSYTLHNSDWSMNNIHSLDAMIRSFDTVKAKTQKTVTVCTEANTQTTVTVCTEAKTQKTVTVCTEANTQTTVTVCTEAKTQTTVTVCTEANTQTTVTVCTEAKTQTTVTVCTEANTQTTVTVCTEANTKTTVTVCTEAKTQTTVTVCTEAYTQTTVTVCTEANTQTTVTVCTEAKTQTTVTVCTEANTQTTVTVCTEANTQTTVTVCTEANTQTTVIVCTEAKTQTTVTVCTEAKTQTTVTVCTEAKTQTTVTVCTEAKTQTTVTVCTEANTQKELLYVQKQTHKQLLLYVQKQKTQTTVTVCTEAKTQTTVTVCTEAKTQTTVTVCTAANIQTTVTVCTETKTQTTVTVYTEAKTQTTVTVCTEANTKTTVTVYKEANTQTTVTICTEANTHTTVTVCTEANTQTTVTVCTEANPQTTVTVYTEANTQTTVTICTEANTHTTVTVYTEANTQTTVTICTEAKHIQLLLYVQKQTHKQQLLYVQKQTHKQLLLYIQKQTHKQQLLYVQKQTHIQLLLYVQKQHTNNCYCIYRSKHTNNSYCMYRSKPTNNRYFVTKEKFEGLTKINGNTSAYIVVSGMPSETKVSVNFAKCIDETKYQWNKGESVMVTDKTYSDIYFENVANQDSE</sequence>
<feature type="transmembrane region" description="Helical" evidence="12">
    <location>
        <begin position="69"/>
        <end position="87"/>
    </location>
</feature>
<keyword evidence="7" id="KW-0067">ATP-binding</keyword>
<keyword evidence="4 12" id="KW-0812">Transmembrane</keyword>
<comment type="subcellular location">
    <subcellularLocation>
        <location evidence="2">Membrane</location>
        <topology evidence="2">Multi-pass membrane protein</topology>
    </subcellularLocation>
</comment>
<reference evidence="14" key="1">
    <citation type="submission" date="2021-03" db="EMBL/GenBank/DDBJ databases">
        <authorList>
            <person name="Bekaert M."/>
        </authorList>
    </citation>
    <scope>NUCLEOTIDE SEQUENCE</scope>
</reference>
<dbReference type="GO" id="GO:0009190">
    <property type="term" value="P:cyclic nucleotide biosynthetic process"/>
    <property type="evidence" value="ECO:0007669"/>
    <property type="project" value="InterPro"/>
</dbReference>
<protein>
    <recommendedName>
        <fullName evidence="3">adenylate cyclase</fullName>
        <ecNumber evidence="3">4.6.1.1</ecNumber>
    </recommendedName>
</protein>
<dbReference type="InterPro" id="IPR001054">
    <property type="entry name" value="A/G_cyclase"/>
</dbReference>
<evidence type="ECO:0000259" key="13">
    <source>
        <dbReference type="PROSITE" id="PS50125"/>
    </source>
</evidence>
<evidence type="ECO:0000256" key="12">
    <source>
        <dbReference type="SAM" id="Phobius"/>
    </source>
</evidence>
<evidence type="ECO:0000256" key="8">
    <source>
        <dbReference type="ARBA" id="ARBA00022842"/>
    </source>
</evidence>
<keyword evidence="10 12" id="KW-0472">Membrane</keyword>
<evidence type="ECO:0000256" key="4">
    <source>
        <dbReference type="ARBA" id="ARBA00022692"/>
    </source>
</evidence>
<evidence type="ECO:0000313" key="15">
    <source>
        <dbReference type="Proteomes" id="UP000683360"/>
    </source>
</evidence>
<keyword evidence="5" id="KW-0479">Metal-binding</keyword>
<dbReference type="InterPro" id="IPR029787">
    <property type="entry name" value="Nucleotide_cyclase"/>
</dbReference>
<feature type="domain" description="Guanylate cyclase" evidence="13">
    <location>
        <begin position="334"/>
        <end position="392"/>
    </location>
</feature>
<evidence type="ECO:0000313" key="14">
    <source>
        <dbReference type="EMBL" id="CAG2250333.1"/>
    </source>
</evidence>
<dbReference type="EMBL" id="CAJPWZ010003048">
    <property type="protein sequence ID" value="CAG2250333.1"/>
    <property type="molecule type" value="Genomic_DNA"/>
</dbReference>
<dbReference type="GO" id="GO:0005524">
    <property type="term" value="F:ATP binding"/>
    <property type="evidence" value="ECO:0007669"/>
    <property type="project" value="UniProtKB-KW"/>
</dbReference>
<dbReference type="OrthoDB" id="6124539at2759"/>
<dbReference type="EC" id="4.6.1.1" evidence="3"/>
<name>A0A8S3UXQ8_MYTED</name>
<evidence type="ECO:0000256" key="3">
    <source>
        <dbReference type="ARBA" id="ARBA00012201"/>
    </source>
</evidence>
<feature type="transmembrane region" description="Helical" evidence="12">
    <location>
        <begin position="44"/>
        <end position="63"/>
    </location>
</feature>
<keyword evidence="8" id="KW-0460">Magnesium</keyword>
<dbReference type="Proteomes" id="UP000683360">
    <property type="component" value="Unassembled WGS sequence"/>
</dbReference>
<comment type="catalytic activity">
    <reaction evidence="1">
        <text>ATP = 3',5'-cyclic AMP + diphosphate</text>
        <dbReference type="Rhea" id="RHEA:15389"/>
        <dbReference type="ChEBI" id="CHEBI:30616"/>
        <dbReference type="ChEBI" id="CHEBI:33019"/>
        <dbReference type="ChEBI" id="CHEBI:58165"/>
        <dbReference type="EC" id="4.6.1.1"/>
    </reaction>
</comment>
<dbReference type="GO" id="GO:0004016">
    <property type="term" value="F:adenylate cyclase activity"/>
    <property type="evidence" value="ECO:0007669"/>
    <property type="project" value="UniProtKB-EC"/>
</dbReference>
<evidence type="ECO:0000256" key="7">
    <source>
        <dbReference type="ARBA" id="ARBA00022840"/>
    </source>
</evidence>
<dbReference type="Pfam" id="PF00211">
    <property type="entry name" value="Guanylate_cyc"/>
    <property type="match status" value="1"/>
</dbReference>
<evidence type="ECO:0000256" key="2">
    <source>
        <dbReference type="ARBA" id="ARBA00004141"/>
    </source>
</evidence>
<comment type="caution">
    <text evidence="14">The sequence shown here is derived from an EMBL/GenBank/DDBJ whole genome shotgun (WGS) entry which is preliminary data.</text>
</comment>
<dbReference type="GO" id="GO:0035556">
    <property type="term" value="P:intracellular signal transduction"/>
    <property type="evidence" value="ECO:0007669"/>
    <property type="project" value="InterPro"/>
</dbReference>
<dbReference type="PANTHER" id="PTHR45627">
    <property type="entry name" value="ADENYLATE CYCLASE TYPE 1"/>
    <property type="match status" value="1"/>
</dbReference>
<evidence type="ECO:0000256" key="10">
    <source>
        <dbReference type="ARBA" id="ARBA00023136"/>
    </source>
</evidence>
<organism evidence="14 15">
    <name type="scientific">Mytilus edulis</name>
    <name type="common">Blue mussel</name>
    <dbReference type="NCBI Taxonomy" id="6550"/>
    <lineage>
        <taxon>Eukaryota</taxon>
        <taxon>Metazoa</taxon>
        <taxon>Spiralia</taxon>
        <taxon>Lophotrochozoa</taxon>
        <taxon>Mollusca</taxon>
        <taxon>Bivalvia</taxon>
        <taxon>Autobranchia</taxon>
        <taxon>Pteriomorphia</taxon>
        <taxon>Mytilida</taxon>
        <taxon>Mytiloidea</taxon>
        <taxon>Mytilidae</taxon>
        <taxon>Mytilinae</taxon>
        <taxon>Mytilus</taxon>
    </lineage>
</organism>
<keyword evidence="9 12" id="KW-1133">Transmembrane helix</keyword>
<evidence type="ECO:0000256" key="9">
    <source>
        <dbReference type="ARBA" id="ARBA00022989"/>
    </source>
</evidence>
<keyword evidence="11" id="KW-0456">Lyase</keyword>
<feature type="transmembrane region" description="Helical" evidence="12">
    <location>
        <begin position="654"/>
        <end position="671"/>
    </location>
</feature>
<evidence type="ECO:0000256" key="11">
    <source>
        <dbReference type="ARBA" id="ARBA00023239"/>
    </source>
</evidence>
<feature type="transmembrane region" description="Helical" evidence="12">
    <location>
        <begin position="554"/>
        <end position="573"/>
    </location>
</feature>
<keyword evidence="15" id="KW-1185">Reference proteome</keyword>
<dbReference type="GO" id="GO:0046872">
    <property type="term" value="F:metal ion binding"/>
    <property type="evidence" value="ECO:0007669"/>
    <property type="project" value="UniProtKB-KW"/>
</dbReference>
<evidence type="ECO:0000256" key="1">
    <source>
        <dbReference type="ARBA" id="ARBA00001593"/>
    </source>
</evidence>
<feature type="transmembrane region" description="Helical" evidence="12">
    <location>
        <begin position="176"/>
        <end position="196"/>
    </location>
</feature>
<evidence type="ECO:0000256" key="6">
    <source>
        <dbReference type="ARBA" id="ARBA00022741"/>
    </source>
</evidence>
<feature type="transmembrane region" description="Helical" evidence="12">
    <location>
        <begin position="612"/>
        <end position="633"/>
    </location>
</feature>
<dbReference type="PROSITE" id="PS50125">
    <property type="entry name" value="GUANYLATE_CYCLASE_2"/>
    <property type="match status" value="1"/>
</dbReference>
<dbReference type="GO" id="GO:0016020">
    <property type="term" value="C:membrane"/>
    <property type="evidence" value="ECO:0007669"/>
    <property type="project" value="UniProtKB-SubCell"/>
</dbReference>